<dbReference type="InterPro" id="IPR053824">
    <property type="entry name" value="DUF7010"/>
</dbReference>
<keyword evidence="1" id="KW-0812">Transmembrane</keyword>
<gene>
    <name evidence="2" type="ORF">GCM10011351_00700</name>
</gene>
<comment type="caution">
    <text evidence="2">The sequence shown here is derived from an EMBL/GenBank/DDBJ whole genome shotgun (WGS) entry which is preliminary data.</text>
</comment>
<proteinExistence type="predicted"/>
<feature type="transmembrane region" description="Helical" evidence="1">
    <location>
        <begin position="78"/>
        <end position="99"/>
    </location>
</feature>
<keyword evidence="3" id="KW-1185">Reference proteome</keyword>
<evidence type="ECO:0000313" key="3">
    <source>
        <dbReference type="Proteomes" id="UP000618460"/>
    </source>
</evidence>
<dbReference type="Proteomes" id="UP000618460">
    <property type="component" value="Unassembled WGS sequence"/>
</dbReference>
<protein>
    <submittedName>
        <fullName evidence="2">Uncharacterized protein</fullName>
    </submittedName>
</protein>
<organism evidence="2 3">
    <name type="scientific">Paraliobacillus quinghaiensis</name>
    <dbReference type="NCBI Taxonomy" id="470815"/>
    <lineage>
        <taxon>Bacteria</taxon>
        <taxon>Bacillati</taxon>
        <taxon>Bacillota</taxon>
        <taxon>Bacilli</taxon>
        <taxon>Bacillales</taxon>
        <taxon>Bacillaceae</taxon>
        <taxon>Paraliobacillus</taxon>
    </lineage>
</organism>
<reference evidence="2" key="2">
    <citation type="submission" date="2020-09" db="EMBL/GenBank/DDBJ databases">
        <authorList>
            <person name="Sun Q."/>
            <person name="Zhou Y."/>
        </authorList>
    </citation>
    <scope>NUCLEOTIDE SEQUENCE</scope>
    <source>
        <strain evidence="2">CGMCC 1.6333</strain>
    </source>
</reference>
<accession>A0A917WPF2</accession>
<evidence type="ECO:0000256" key="1">
    <source>
        <dbReference type="SAM" id="Phobius"/>
    </source>
</evidence>
<dbReference type="EMBL" id="BMLG01000001">
    <property type="protein sequence ID" value="GGM18750.1"/>
    <property type="molecule type" value="Genomic_DNA"/>
</dbReference>
<sequence>MDIKCLRNELSLRGKNGLPFLMAAAVVWVVFLVIFLLEMSIETKNILAFYGTGLMFPLAVVISKLIRADWRMNDHPFGILGLYINLAQLIYFPILFWAFSKSP</sequence>
<name>A0A917WPF2_9BACI</name>
<feature type="transmembrane region" description="Helical" evidence="1">
    <location>
        <begin position="47"/>
        <end position="66"/>
    </location>
</feature>
<feature type="transmembrane region" description="Helical" evidence="1">
    <location>
        <begin position="20"/>
        <end position="41"/>
    </location>
</feature>
<dbReference type="Pfam" id="PF22765">
    <property type="entry name" value="DUF7010"/>
    <property type="match status" value="1"/>
</dbReference>
<dbReference type="AlphaFoldDB" id="A0A917WPF2"/>
<keyword evidence="1" id="KW-1133">Transmembrane helix</keyword>
<keyword evidence="1" id="KW-0472">Membrane</keyword>
<evidence type="ECO:0000313" key="2">
    <source>
        <dbReference type="EMBL" id="GGM18750.1"/>
    </source>
</evidence>
<reference evidence="2" key="1">
    <citation type="journal article" date="2014" name="Int. J. Syst. Evol. Microbiol.">
        <title>Complete genome sequence of Corynebacterium casei LMG S-19264T (=DSM 44701T), isolated from a smear-ripened cheese.</title>
        <authorList>
            <consortium name="US DOE Joint Genome Institute (JGI-PGF)"/>
            <person name="Walter F."/>
            <person name="Albersmeier A."/>
            <person name="Kalinowski J."/>
            <person name="Ruckert C."/>
        </authorList>
    </citation>
    <scope>NUCLEOTIDE SEQUENCE</scope>
    <source>
        <strain evidence="2">CGMCC 1.6333</strain>
    </source>
</reference>